<evidence type="ECO:0000313" key="2">
    <source>
        <dbReference type="EMBL" id="GBO35252.1"/>
    </source>
</evidence>
<comment type="caution">
    <text evidence="2">The sequence shown here is derived from an EMBL/GenBank/DDBJ whole genome shotgun (WGS) entry which is preliminary data.</text>
</comment>
<keyword evidence="3" id="KW-1185">Reference proteome</keyword>
<organism evidence="2 3">
    <name type="scientific">Araneus ventricosus</name>
    <name type="common">Orbweaver spider</name>
    <name type="synonym">Epeira ventricosa</name>
    <dbReference type="NCBI Taxonomy" id="182803"/>
    <lineage>
        <taxon>Eukaryota</taxon>
        <taxon>Metazoa</taxon>
        <taxon>Ecdysozoa</taxon>
        <taxon>Arthropoda</taxon>
        <taxon>Chelicerata</taxon>
        <taxon>Arachnida</taxon>
        <taxon>Araneae</taxon>
        <taxon>Araneomorphae</taxon>
        <taxon>Entelegynae</taxon>
        <taxon>Araneoidea</taxon>
        <taxon>Araneidae</taxon>
        <taxon>Araneus</taxon>
    </lineage>
</organism>
<accession>A0A4Y2WFQ0</accession>
<sequence length="105" mass="11894">MLDLILHLVFRPGSLCRLSFHDVLDSGTTSQTRKEKTDTPAFTSRSSIVNKACMSLEFDISALAPFRFRGRNEALKSQYKRIIPIHSKKSRQSESSTVMEDSTEL</sequence>
<dbReference type="AlphaFoldDB" id="A0A4Y2WFQ0"/>
<evidence type="ECO:0000256" key="1">
    <source>
        <dbReference type="SAM" id="MobiDB-lite"/>
    </source>
</evidence>
<feature type="compositionally biased region" description="Polar residues" evidence="1">
    <location>
        <begin position="93"/>
        <end position="105"/>
    </location>
</feature>
<dbReference type="EMBL" id="BGPR01059217">
    <property type="protein sequence ID" value="GBO35252.1"/>
    <property type="molecule type" value="Genomic_DNA"/>
</dbReference>
<proteinExistence type="predicted"/>
<dbReference type="Proteomes" id="UP000499080">
    <property type="component" value="Unassembled WGS sequence"/>
</dbReference>
<name>A0A4Y2WFQ0_ARAVE</name>
<gene>
    <name evidence="2" type="ORF">AVEN_145052_1</name>
</gene>
<reference evidence="2 3" key="1">
    <citation type="journal article" date="2019" name="Sci. Rep.">
        <title>Orb-weaving spider Araneus ventricosus genome elucidates the spidroin gene catalogue.</title>
        <authorList>
            <person name="Kono N."/>
            <person name="Nakamura H."/>
            <person name="Ohtoshi R."/>
            <person name="Moran D.A.P."/>
            <person name="Shinohara A."/>
            <person name="Yoshida Y."/>
            <person name="Fujiwara M."/>
            <person name="Mori M."/>
            <person name="Tomita M."/>
            <person name="Arakawa K."/>
        </authorList>
    </citation>
    <scope>NUCLEOTIDE SEQUENCE [LARGE SCALE GENOMIC DNA]</scope>
</reference>
<protein>
    <submittedName>
        <fullName evidence="2">Uncharacterized protein</fullName>
    </submittedName>
</protein>
<feature type="region of interest" description="Disordered" evidence="1">
    <location>
        <begin position="86"/>
        <end position="105"/>
    </location>
</feature>
<evidence type="ECO:0000313" key="3">
    <source>
        <dbReference type="Proteomes" id="UP000499080"/>
    </source>
</evidence>